<evidence type="ECO:0000313" key="1">
    <source>
        <dbReference type="EMBL" id="KAK2586964.1"/>
    </source>
</evidence>
<accession>A0AAD9RWA8</accession>
<comment type="caution">
    <text evidence="1">The sequence shown here is derived from an EMBL/GenBank/DDBJ whole genome shotgun (WGS) entry which is preliminary data.</text>
</comment>
<reference evidence="1" key="1">
    <citation type="submission" date="2021-08" db="EMBL/GenBank/DDBJ databases">
        <authorList>
            <person name="Misof B."/>
            <person name="Oliver O."/>
            <person name="Podsiadlowski L."/>
            <person name="Donath A."/>
            <person name="Peters R."/>
            <person name="Mayer C."/>
            <person name="Rust J."/>
            <person name="Gunkel S."/>
            <person name="Lesny P."/>
            <person name="Martin S."/>
            <person name="Oeyen J.P."/>
            <person name="Petersen M."/>
            <person name="Panagiotis P."/>
            <person name="Wilbrandt J."/>
            <person name="Tanja T."/>
        </authorList>
    </citation>
    <scope>NUCLEOTIDE SEQUENCE</scope>
    <source>
        <strain evidence="1">GBR_01_08_01A</strain>
        <tissue evidence="1">Thorax + abdomen</tissue>
    </source>
</reference>
<dbReference type="AlphaFoldDB" id="A0AAD9RWA8"/>
<reference evidence="1" key="2">
    <citation type="journal article" date="2023" name="Commun. Biol.">
        <title>Intrasexual cuticular hydrocarbon dimorphism in a wasp sheds light on hydrocarbon biosynthesis genes in Hymenoptera.</title>
        <authorList>
            <person name="Moris V.C."/>
            <person name="Podsiadlowski L."/>
            <person name="Martin S."/>
            <person name="Oeyen J.P."/>
            <person name="Donath A."/>
            <person name="Petersen M."/>
            <person name="Wilbrandt J."/>
            <person name="Misof B."/>
            <person name="Liedtke D."/>
            <person name="Thamm M."/>
            <person name="Scheiner R."/>
            <person name="Schmitt T."/>
            <person name="Niehuis O."/>
        </authorList>
    </citation>
    <scope>NUCLEOTIDE SEQUENCE</scope>
    <source>
        <strain evidence="1">GBR_01_08_01A</strain>
    </source>
</reference>
<organism evidence="1 2">
    <name type="scientific">Odynerus spinipes</name>
    <dbReference type="NCBI Taxonomy" id="1348599"/>
    <lineage>
        <taxon>Eukaryota</taxon>
        <taxon>Metazoa</taxon>
        <taxon>Ecdysozoa</taxon>
        <taxon>Arthropoda</taxon>
        <taxon>Hexapoda</taxon>
        <taxon>Insecta</taxon>
        <taxon>Pterygota</taxon>
        <taxon>Neoptera</taxon>
        <taxon>Endopterygota</taxon>
        <taxon>Hymenoptera</taxon>
        <taxon>Apocrita</taxon>
        <taxon>Aculeata</taxon>
        <taxon>Vespoidea</taxon>
        <taxon>Vespidae</taxon>
        <taxon>Eumeninae</taxon>
        <taxon>Odynerus</taxon>
    </lineage>
</organism>
<keyword evidence="2" id="KW-1185">Reference proteome</keyword>
<name>A0AAD9RWA8_9HYME</name>
<proteinExistence type="predicted"/>
<dbReference type="EMBL" id="JAIFRP010000008">
    <property type="protein sequence ID" value="KAK2586964.1"/>
    <property type="molecule type" value="Genomic_DNA"/>
</dbReference>
<gene>
    <name evidence="1" type="ORF">KPH14_010939</name>
</gene>
<sequence length="230" mass="27589">MITATETEKLSQLICENGHVKRQSEQRPVIFRAGACRQSACNIKKEELTKDNNEYIIEDQKDKINLIGAYYETINSPRYLNNNTRLKEIIDNKVNDFITKYNTAVIENKTYTLFTQENKAWEPKEDISHDKYFRAEHRYLQPQAFMKLDSLGIIQNEQNIPTIYYRSRHKSNKTIDLDHAANIIEHKYSKAIPERDELDFHRLDFKKYWWLDEKSKFIKELMHRKRIIKQ</sequence>
<evidence type="ECO:0000313" key="2">
    <source>
        <dbReference type="Proteomes" id="UP001258017"/>
    </source>
</evidence>
<protein>
    <submittedName>
        <fullName evidence="1">Uncharacterized protein</fullName>
    </submittedName>
</protein>
<dbReference type="Proteomes" id="UP001258017">
    <property type="component" value="Unassembled WGS sequence"/>
</dbReference>